<dbReference type="InterPro" id="IPR012337">
    <property type="entry name" value="RNaseH-like_sf"/>
</dbReference>
<accession>A0A8S3ZII0</accession>
<dbReference type="PANTHER" id="PTHR46628:SF1">
    <property type="entry name" value="PIRNA BIOGENESIS PROTEIN EXD1"/>
    <property type="match status" value="1"/>
</dbReference>
<protein>
    <recommendedName>
        <fullName evidence="2">3'-5' exonuclease domain-containing protein</fullName>
    </recommendedName>
</protein>
<comment type="caution">
    <text evidence="3">The sequence shown here is derived from an EMBL/GenBank/DDBJ whole genome shotgun (WGS) entry which is preliminary data.</text>
</comment>
<evidence type="ECO:0000256" key="1">
    <source>
        <dbReference type="SAM" id="MobiDB-lite"/>
    </source>
</evidence>
<evidence type="ECO:0000313" key="4">
    <source>
        <dbReference type="Proteomes" id="UP000678393"/>
    </source>
</evidence>
<feature type="region of interest" description="Disordered" evidence="1">
    <location>
        <begin position="71"/>
        <end position="103"/>
    </location>
</feature>
<dbReference type="Proteomes" id="UP000678393">
    <property type="component" value="Unassembled WGS sequence"/>
</dbReference>
<gene>
    <name evidence="3" type="ORF">CUNI_LOCUS14932</name>
</gene>
<feature type="region of interest" description="Disordered" evidence="1">
    <location>
        <begin position="555"/>
        <end position="603"/>
    </location>
</feature>
<dbReference type="Gene3D" id="3.30.420.10">
    <property type="entry name" value="Ribonuclease H-like superfamily/Ribonuclease H"/>
    <property type="match status" value="1"/>
</dbReference>
<dbReference type="GO" id="GO:0003676">
    <property type="term" value="F:nucleic acid binding"/>
    <property type="evidence" value="ECO:0007669"/>
    <property type="project" value="InterPro"/>
</dbReference>
<dbReference type="EMBL" id="CAJHNH020003469">
    <property type="protein sequence ID" value="CAG5129374.1"/>
    <property type="molecule type" value="Genomic_DNA"/>
</dbReference>
<feature type="compositionally biased region" description="Polar residues" evidence="1">
    <location>
        <begin position="556"/>
        <end position="566"/>
    </location>
</feature>
<dbReference type="InterPro" id="IPR052144">
    <property type="entry name" value="piRNA_biogenesis_EXD1"/>
</dbReference>
<organism evidence="3 4">
    <name type="scientific">Candidula unifasciata</name>
    <dbReference type="NCBI Taxonomy" id="100452"/>
    <lineage>
        <taxon>Eukaryota</taxon>
        <taxon>Metazoa</taxon>
        <taxon>Spiralia</taxon>
        <taxon>Lophotrochozoa</taxon>
        <taxon>Mollusca</taxon>
        <taxon>Gastropoda</taxon>
        <taxon>Heterobranchia</taxon>
        <taxon>Euthyneura</taxon>
        <taxon>Panpulmonata</taxon>
        <taxon>Eupulmonata</taxon>
        <taxon>Stylommatophora</taxon>
        <taxon>Helicina</taxon>
        <taxon>Helicoidea</taxon>
        <taxon>Geomitridae</taxon>
        <taxon>Candidula</taxon>
    </lineage>
</organism>
<reference evidence="3" key="1">
    <citation type="submission" date="2021-04" db="EMBL/GenBank/DDBJ databases">
        <authorList>
            <consortium name="Molecular Ecology Group"/>
        </authorList>
    </citation>
    <scope>NUCLEOTIDE SEQUENCE</scope>
</reference>
<keyword evidence="4" id="KW-1185">Reference proteome</keyword>
<dbReference type="GO" id="GO:0008408">
    <property type="term" value="F:3'-5' exonuclease activity"/>
    <property type="evidence" value="ECO:0007669"/>
    <property type="project" value="InterPro"/>
</dbReference>
<dbReference type="InterPro" id="IPR036397">
    <property type="entry name" value="RNaseH_sf"/>
</dbReference>
<dbReference type="AlphaFoldDB" id="A0A8S3ZII0"/>
<dbReference type="OrthoDB" id="26838at2759"/>
<dbReference type="SUPFAM" id="SSF53098">
    <property type="entry name" value="Ribonuclease H-like"/>
    <property type="match status" value="1"/>
</dbReference>
<sequence length="778" mass="87641">MSDQLSPGCKLIINTGSGSTVTGVLHALDEALGKVVLKRGKSNNITASGSRLCGLQNFYFSDMTKLQVIKETPQSSSKRSSLPDSNKRCMDGNDESELPDANADSSLLNVNDEYYETDYYTLIYRLGDKFYEAIDYIMGQEAIGVTFEGVDIGRNGVLSVVQISTETDVIAFDILELGTEAFAEGLQAVFESSNIVKVIHDCRWISDMLHEQFHIRAANIFDTQVANAYVYRILHNGDWPRYVESLPSCLVKHLKLQRQDVTFCKVKDGIQERPRQSPWLQRPLPQQLLSAARRNVSYLGKLHQVLLNKMLYEFRMGVQIYMSHVRNMDGEVESCQKHGYLLPPIFWKIPELVKLTCGDSKGQNDSKDAMGKDLPVPERAFLGFNSVRPKPTEAAGKFYLNQNDTRDWKLQEKNMVRNGYEGNANMTVDHRSDRDHSLADLGFTHDSYFSNGSRKLDPDRLRDKNSHTQKEIVCRNHQDFSLPSLQISESHLRSESQIECDRKEFYKPAADLCSRLDTPEVLMPTDTEQDCLSKTIPDSDTNCRRAMPKLVRVHHNMQSSGNLSETSDCDGTPSRRPPSVDQLHSSHLSRSFHSQSPSSDSESWLARLSTPELSISRGKDLACSSFLPAGFDAVRKKKLTDQKQSHSSDKECETNNQDCLSASLEEDLCYIPMQGSLMCRQERPLGVTSFDFKDPISDSEGNVQSPSNSQFYRDSHLGSQFYTDSHLGSQADNANEQESMDQFQKSEVFQKVLRVASSLPLDNLKSKLLPSKVSLYGK</sequence>
<evidence type="ECO:0000313" key="3">
    <source>
        <dbReference type="EMBL" id="CAG5129374.1"/>
    </source>
</evidence>
<proteinExistence type="predicted"/>
<dbReference type="GO" id="GO:1990923">
    <property type="term" value="C:PET complex"/>
    <property type="evidence" value="ECO:0007669"/>
    <property type="project" value="TreeGrafter"/>
</dbReference>
<feature type="compositionally biased region" description="Low complexity" evidence="1">
    <location>
        <begin position="585"/>
        <end position="603"/>
    </location>
</feature>
<dbReference type="InterPro" id="IPR002562">
    <property type="entry name" value="3'-5'_exonuclease_dom"/>
</dbReference>
<dbReference type="Pfam" id="PF01612">
    <property type="entry name" value="DNA_pol_A_exo1"/>
    <property type="match status" value="1"/>
</dbReference>
<evidence type="ECO:0000259" key="2">
    <source>
        <dbReference type="Pfam" id="PF01612"/>
    </source>
</evidence>
<dbReference type="GO" id="GO:0034587">
    <property type="term" value="P:piRNA processing"/>
    <property type="evidence" value="ECO:0007669"/>
    <property type="project" value="TreeGrafter"/>
</dbReference>
<name>A0A8S3ZII0_9EUPU</name>
<dbReference type="PANTHER" id="PTHR46628">
    <property type="entry name" value="PIRNA BIOGENESIS PROTEIN EXD1"/>
    <property type="match status" value="1"/>
</dbReference>
<feature type="compositionally biased region" description="Polar residues" evidence="1">
    <location>
        <begin position="72"/>
        <end position="84"/>
    </location>
</feature>
<feature type="domain" description="3'-5' exonuclease" evidence="2">
    <location>
        <begin position="143"/>
        <end position="309"/>
    </location>
</feature>